<dbReference type="Proteomes" id="UP000779508">
    <property type="component" value="Unassembled WGS sequence"/>
</dbReference>
<comment type="caution">
    <text evidence="1">The sequence shown here is derived from an EMBL/GenBank/DDBJ whole genome shotgun (WGS) entry which is preliminary data.</text>
</comment>
<protein>
    <recommendedName>
        <fullName evidence="3">N-acetyltransferase domain-containing protein</fullName>
    </recommendedName>
</protein>
<evidence type="ECO:0008006" key="3">
    <source>
        <dbReference type="Google" id="ProtNLM"/>
    </source>
</evidence>
<evidence type="ECO:0000313" key="2">
    <source>
        <dbReference type="Proteomes" id="UP000779508"/>
    </source>
</evidence>
<dbReference type="RefSeq" id="WP_216418960.1">
    <property type="nucleotide sequence ID" value="NZ_JAHLQK010000006.1"/>
</dbReference>
<evidence type="ECO:0000313" key="1">
    <source>
        <dbReference type="EMBL" id="MBU5677877.1"/>
    </source>
</evidence>
<sequence>MIKNIEIQVKDETYERLKRESINYDMDLQSYISMLIEQDYHNIRQNHNYIEEKVKKPLQKILTDLETSNTYHKENSNLFNKVLLLPLRKYNKALSKEFSRIIEYYKSRDLYDEENFYLITDGKRILGYMGLNISEEDAPYGRYIFIYALSLYREYQSIGNLKYIVNFVQSIGRQSQCYSIDILLENSNVTYNQLNDLGFLLFTSTDIIKIKVETDKAEVSICNLKTEATDIEDLGDFLPICRTEPLKSMISQWQSKKEMIEVHRAIYEDEEEIEFIYVREDKSFNKTMYNCFTLFVRPKYLYDDKYIHKVLSVLELIISENIDKYTRSIVVIPRTLNKNSSIYNEDDVLDTLNWLRKNNS</sequence>
<organism evidence="1 2">
    <name type="scientific">Alkaliphilus flagellatus</name>
    <dbReference type="NCBI Taxonomy" id="2841507"/>
    <lineage>
        <taxon>Bacteria</taxon>
        <taxon>Bacillati</taxon>
        <taxon>Bacillota</taxon>
        <taxon>Clostridia</taxon>
        <taxon>Peptostreptococcales</taxon>
        <taxon>Natronincolaceae</taxon>
        <taxon>Alkaliphilus</taxon>
    </lineage>
</organism>
<name>A0ABS6G5X0_9FIRM</name>
<proteinExistence type="predicted"/>
<reference evidence="1 2" key="1">
    <citation type="submission" date="2021-06" db="EMBL/GenBank/DDBJ databases">
        <authorList>
            <person name="Sun Q."/>
            <person name="Li D."/>
        </authorList>
    </citation>
    <scope>NUCLEOTIDE SEQUENCE [LARGE SCALE GENOMIC DNA]</scope>
    <source>
        <strain evidence="1 2">MSJ-5</strain>
    </source>
</reference>
<accession>A0ABS6G5X0</accession>
<dbReference type="EMBL" id="JAHLQK010000006">
    <property type="protein sequence ID" value="MBU5677877.1"/>
    <property type="molecule type" value="Genomic_DNA"/>
</dbReference>
<gene>
    <name evidence="1" type="ORF">KQI88_15775</name>
</gene>
<keyword evidence="2" id="KW-1185">Reference proteome</keyword>